<sequence length="285" mass="31603">MSDVIPSSPKASITDSMRKERSSQGEVFENVQTAHSAGDKSSRSIRTRSKRTIRSVRNKHLKVEILPAEPPINFENDILSVYTQTQGTISLDSVSDIDPTPLENLKKKQKPSNLQPEKPITAKKVKANIEDPPKALPITDALFCERIQPGGPYMAENRKGDLEMEFVNQLIENVLGIVNGSGSTELELKITLDREDNGLPKVQFELIPKSRLKNPIDRLNRAYVQYAKFHEELGVLSDCETATSKIQQENLLLSLQKAEVPGSPYSLCSTQCSPALGVHGVNEEK</sequence>
<gene>
    <name evidence="2" type="ORF">HCOI_01089500</name>
</gene>
<feature type="region of interest" description="Disordered" evidence="1">
    <location>
        <begin position="91"/>
        <end position="115"/>
    </location>
</feature>
<accession>W6NG72</accession>
<proteinExistence type="predicted"/>
<name>W6NG72_HAECO</name>
<reference evidence="2" key="2">
    <citation type="submission" date="2013-05" db="EMBL/GenBank/DDBJ databases">
        <title>The genome and transcriptome of Haemonchus contortus: a key model parasite for drug and vaccine discovery.</title>
        <authorList>
            <person name="Laing R."/>
            <person name="Kikuchi T."/>
            <person name="Martinelli A."/>
            <person name="Tsai I.J."/>
            <person name="Beech R.N."/>
            <person name="Redman E."/>
            <person name="Holroyd N."/>
            <person name="Bartley D.J."/>
            <person name="Beasley H."/>
            <person name="Britton C."/>
            <person name="Curran D."/>
            <person name="Devaney E."/>
            <person name="Gilabert A."/>
            <person name="Jackson F."/>
            <person name="Hunt M."/>
            <person name="Johnston S."/>
            <person name="Kryukov I."/>
            <person name="Li K."/>
            <person name="Morrison A.A."/>
            <person name="Reid A.J."/>
            <person name="Sargison N."/>
            <person name="Saunders G."/>
            <person name="Wasmuth J.D."/>
            <person name="Wolstenholme A."/>
            <person name="Berriman M."/>
            <person name="Gilleard J.S."/>
            <person name="Cotton J.A."/>
        </authorList>
    </citation>
    <scope>NUCLEOTIDE SEQUENCE [LARGE SCALE GENOMIC DNA]</scope>
    <source>
        <strain evidence="2">ISE/inbred ISE</strain>
    </source>
</reference>
<dbReference type="EMBL" id="CAVP010059350">
    <property type="protein sequence ID" value="CDL95740.1"/>
    <property type="molecule type" value="Genomic_DNA"/>
</dbReference>
<protein>
    <submittedName>
        <fullName evidence="2">Uncharacterized protein</fullName>
    </submittedName>
</protein>
<feature type="region of interest" description="Disordered" evidence="1">
    <location>
        <begin position="1"/>
        <end position="48"/>
    </location>
</feature>
<organism evidence="2">
    <name type="scientific">Haemonchus contortus</name>
    <name type="common">Barber pole worm</name>
    <dbReference type="NCBI Taxonomy" id="6289"/>
    <lineage>
        <taxon>Eukaryota</taxon>
        <taxon>Metazoa</taxon>
        <taxon>Ecdysozoa</taxon>
        <taxon>Nematoda</taxon>
        <taxon>Chromadorea</taxon>
        <taxon>Rhabditida</taxon>
        <taxon>Rhabditina</taxon>
        <taxon>Rhabditomorpha</taxon>
        <taxon>Strongyloidea</taxon>
        <taxon>Trichostrongylidae</taxon>
        <taxon>Haemonchus</taxon>
    </lineage>
</organism>
<evidence type="ECO:0000313" key="2">
    <source>
        <dbReference type="EMBL" id="CDL95740.1"/>
    </source>
</evidence>
<evidence type="ECO:0000256" key="1">
    <source>
        <dbReference type="SAM" id="MobiDB-lite"/>
    </source>
</evidence>
<dbReference type="AlphaFoldDB" id="W6NG72"/>
<comment type="caution">
    <text evidence="2">The sequence shown here is derived from an EMBL/GenBank/DDBJ whole genome shotgun (WGS) entry which is preliminary data.</text>
</comment>
<reference evidence="2" key="1">
    <citation type="submission" date="2013-03" db="EMBL/GenBank/DDBJ databases">
        <authorList>
            <person name="Aslett M."/>
        </authorList>
    </citation>
    <scope>NUCLEOTIDE SEQUENCE [LARGE SCALE GENOMIC DNA]</scope>
    <source>
        <strain evidence="2">ISE/inbred ISE</strain>
    </source>
</reference>